<dbReference type="PATRIC" id="fig|189385.8.peg.55"/>
<dbReference type="AlphaFoldDB" id="A0A143WNJ8"/>
<reference evidence="2" key="1">
    <citation type="submission" date="2016-01" db="EMBL/GenBank/DDBJ databases">
        <authorList>
            <person name="Husnik F."/>
        </authorList>
    </citation>
    <scope>NUCLEOTIDE SEQUENCE [LARGE SCALE GENOMIC DNA]</scope>
</reference>
<organism evidence="1 2">
    <name type="scientific">Tremblaya princeps</name>
    <dbReference type="NCBI Taxonomy" id="189385"/>
    <lineage>
        <taxon>Bacteria</taxon>
        <taxon>Pseudomonadati</taxon>
        <taxon>Pseudomonadota</taxon>
        <taxon>Betaproteobacteria</taxon>
        <taxon>Candidatus Tremblayella</taxon>
    </lineage>
</organism>
<evidence type="ECO:0000313" key="2">
    <source>
        <dbReference type="Proteomes" id="UP000075242"/>
    </source>
</evidence>
<evidence type="ECO:0000313" key="1">
    <source>
        <dbReference type="EMBL" id="CUX76681.1"/>
    </source>
</evidence>
<name>A0A143WNJ8_TREPR</name>
<dbReference type="EMBL" id="LN999011">
    <property type="protein sequence ID" value="CUX76681.1"/>
    <property type="molecule type" value="Genomic_DNA"/>
</dbReference>
<dbReference type="Proteomes" id="UP000075242">
    <property type="component" value="Chromosome I"/>
</dbReference>
<proteinExistence type="predicted"/>
<gene>
    <name evidence="1" type="primary">rsfS</name>
    <name evidence="1" type="ORF">MHIR_TP00045</name>
</gene>
<sequence>MKHKPYARGVRLGNMLDIARAQAPACALGGLPHCIAGVVDCLGGTCTKIFSGHRLGYGAVILSQATTYQLVRHVAIGTARYVKNVDCNVVADITQRSEWCTVACTIAIVCIMTPDLRCRYALDSMLGCP</sequence>
<protein>
    <submittedName>
        <fullName evidence="1">Ribosomal silencing factor RsfS</fullName>
    </submittedName>
</protein>
<accession>A0A143WNJ8</accession>